<dbReference type="SUPFAM" id="SSF47917">
    <property type="entry name" value="C-terminal domain of alpha and beta subunits of F1 ATP synthase"/>
    <property type="match status" value="1"/>
</dbReference>
<keyword evidence="4" id="KW-0547">Nucleotide-binding</keyword>
<keyword evidence="10" id="KW-0066">ATP synthesis</keyword>
<dbReference type="GO" id="GO:0005524">
    <property type="term" value="F:ATP binding"/>
    <property type="evidence" value="ECO:0007669"/>
    <property type="project" value="UniProtKB-KW"/>
</dbReference>
<evidence type="ECO:0000259" key="12">
    <source>
        <dbReference type="Pfam" id="PF00006"/>
    </source>
</evidence>
<dbReference type="AlphaFoldDB" id="A0A1F5FJI8"/>
<evidence type="ECO:0000256" key="10">
    <source>
        <dbReference type="ARBA" id="ARBA00023310"/>
    </source>
</evidence>
<feature type="region of interest" description="Disordered" evidence="11">
    <location>
        <begin position="488"/>
        <end position="512"/>
    </location>
</feature>
<dbReference type="Gene3D" id="1.10.1140.10">
    <property type="entry name" value="Bovine Mitochondrial F1-atpase, Atp Synthase Beta Chain, Chain D, domain 3"/>
    <property type="match status" value="1"/>
</dbReference>
<dbReference type="SUPFAM" id="SSF52540">
    <property type="entry name" value="P-loop containing nucleoside triphosphate hydrolases"/>
    <property type="match status" value="1"/>
</dbReference>
<evidence type="ECO:0000256" key="2">
    <source>
        <dbReference type="ARBA" id="ARBA00008936"/>
    </source>
</evidence>
<dbReference type="Pfam" id="PF00006">
    <property type="entry name" value="ATP-synt_ab"/>
    <property type="match status" value="1"/>
</dbReference>
<proteinExistence type="inferred from homology"/>
<dbReference type="Pfam" id="PF22919">
    <property type="entry name" value="ATP-synt_VA_C"/>
    <property type="match status" value="1"/>
</dbReference>
<feature type="domain" description="ATPase F1/V1/A1 complex alpha/beta subunit nucleotide-binding" evidence="12">
    <location>
        <begin position="152"/>
        <end position="373"/>
    </location>
</feature>
<protein>
    <submittedName>
        <fullName evidence="14">Uncharacterized protein</fullName>
    </submittedName>
</protein>
<keyword evidence="5" id="KW-0067">ATP-binding</keyword>
<dbReference type="Proteomes" id="UP000176682">
    <property type="component" value="Unassembled WGS sequence"/>
</dbReference>
<evidence type="ECO:0000256" key="8">
    <source>
        <dbReference type="ARBA" id="ARBA00023136"/>
    </source>
</evidence>
<dbReference type="InterPro" id="IPR024034">
    <property type="entry name" value="ATPase_F1/V1_b/a_C"/>
</dbReference>
<dbReference type="InterPro" id="IPR055190">
    <property type="entry name" value="ATP-synt_VA_C"/>
</dbReference>
<dbReference type="InterPro" id="IPR036121">
    <property type="entry name" value="ATPase_F1/V1/A1_a/bsu_N_sf"/>
</dbReference>
<dbReference type="PANTHER" id="PTHR15184:SF71">
    <property type="entry name" value="ATP SYNTHASE SUBUNIT BETA, MITOCHONDRIAL"/>
    <property type="match status" value="1"/>
</dbReference>
<dbReference type="InterPro" id="IPR027417">
    <property type="entry name" value="P-loop_NTPase"/>
</dbReference>
<evidence type="ECO:0000313" key="14">
    <source>
        <dbReference type="EMBL" id="OGD79773.1"/>
    </source>
</evidence>
<evidence type="ECO:0000256" key="5">
    <source>
        <dbReference type="ARBA" id="ARBA00022840"/>
    </source>
</evidence>
<accession>A0A1F5FJI8</accession>
<dbReference type="SUPFAM" id="SSF50615">
    <property type="entry name" value="N-terminal domain of alpha and beta subunits of F1 ATP synthase"/>
    <property type="match status" value="1"/>
</dbReference>
<keyword evidence="3" id="KW-0813">Transport</keyword>
<dbReference type="EMBL" id="MFAM01000011">
    <property type="protein sequence ID" value="OGD79773.1"/>
    <property type="molecule type" value="Genomic_DNA"/>
</dbReference>
<comment type="subcellular location">
    <subcellularLocation>
        <location evidence="1">Membrane</location>
    </subcellularLocation>
</comment>
<keyword evidence="9" id="KW-0139">CF(1)</keyword>
<evidence type="ECO:0000256" key="3">
    <source>
        <dbReference type="ARBA" id="ARBA00022448"/>
    </source>
</evidence>
<feature type="domain" description="ATP synthase A/B type C-terminal" evidence="13">
    <location>
        <begin position="378"/>
        <end position="444"/>
    </location>
</feature>
<evidence type="ECO:0000259" key="13">
    <source>
        <dbReference type="Pfam" id="PF22919"/>
    </source>
</evidence>
<keyword evidence="8" id="KW-0472">Membrane</keyword>
<feature type="compositionally biased region" description="Polar residues" evidence="11">
    <location>
        <begin position="502"/>
        <end position="512"/>
    </location>
</feature>
<dbReference type="GO" id="GO:0045259">
    <property type="term" value="C:proton-transporting ATP synthase complex"/>
    <property type="evidence" value="ECO:0007669"/>
    <property type="project" value="UniProtKB-KW"/>
</dbReference>
<comment type="caution">
    <text evidence="14">The sequence shown here is derived from an EMBL/GenBank/DDBJ whole genome shotgun (WGS) entry which is preliminary data.</text>
</comment>
<gene>
    <name evidence="14" type="ORF">A2368_04270</name>
</gene>
<keyword evidence="6" id="KW-1278">Translocase</keyword>
<sequence length="512" mass="56270">MEKSKQINKVSALKGAKRAPEGRRDLVKGVITAIVGQIAEVTFTGPEPELYWMMYSEDQSVLMQITQSVEPKVYRCMVLKGKDNLYRGMELATTGEHLKIKVGKDLLGRVVDIFGDPVDGGKAIVADQAAEVLGDSPHYRKVKSEKKVWETGIKVIDFFSPLVWGGKIGLLGGAGVGKTVLLAEILHNIVSAHDGKKVGDRKRVSVFAGVGERVREGHDLYYELNERGVLPDVALLFGSMGENAAIRFLTAMAGVAVAEHFRDWHGMDVLFLVDNVYRFAQAGSEMSTLTRTIPSEDGYQPTIGSEMANFHERIASTERGSISSIEAIYVPSDDLLDYGVQSIYPYLDSIIALSRDVYQEGRFPSIDLLTSSSSMINPAIIGEKHYEAVTRARAVLKLAENLERMVALIGESELSPENKALYHRSKIIKNYMSQPFFVVEDQTGRNGQYVPIMTTVDDVMDIVSGKYDGIPPEDFMFIGSAKEKFAAAQTPAPQPVPPVVDEQTSTQVKPAS</sequence>
<keyword evidence="7" id="KW-0406">Ion transport</keyword>
<dbReference type="GO" id="GO:0046933">
    <property type="term" value="F:proton-transporting ATP synthase activity, rotational mechanism"/>
    <property type="evidence" value="ECO:0007669"/>
    <property type="project" value="TreeGrafter"/>
</dbReference>
<dbReference type="InterPro" id="IPR000194">
    <property type="entry name" value="ATPase_F1/V1/A1_a/bsu_nucl-bd"/>
</dbReference>
<evidence type="ECO:0000256" key="7">
    <source>
        <dbReference type="ARBA" id="ARBA00023065"/>
    </source>
</evidence>
<comment type="similarity">
    <text evidence="2">Belongs to the ATPase alpha/beta chains family.</text>
</comment>
<dbReference type="InterPro" id="IPR050053">
    <property type="entry name" value="ATPase_alpha/beta_chains"/>
</dbReference>
<evidence type="ECO:0000313" key="15">
    <source>
        <dbReference type="Proteomes" id="UP000176682"/>
    </source>
</evidence>
<organism evidence="14 15">
    <name type="scientific">Candidatus Collierbacteria bacterium RIFOXYB1_FULL_49_13</name>
    <dbReference type="NCBI Taxonomy" id="1817728"/>
    <lineage>
        <taxon>Bacteria</taxon>
        <taxon>Candidatus Collieribacteriota</taxon>
    </lineage>
</organism>
<evidence type="ECO:0000256" key="9">
    <source>
        <dbReference type="ARBA" id="ARBA00023196"/>
    </source>
</evidence>
<evidence type="ECO:0000256" key="1">
    <source>
        <dbReference type="ARBA" id="ARBA00004370"/>
    </source>
</evidence>
<evidence type="ECO:0000256" key="6">
    <source>
        <dbReference type="ARBA" id="ARBA00022967"/>
    </source>
</evidence>
<evidence type="ECO:0000256" key="4">
    <source>
        <dbReference type="ARBA" id="ARBA00022741"/>
    </source>
</evidence>
<name>A0A1F5FJI8_9BACT</name>
<dbReference type="Gene3D" id="2.40.10.170">
    <property type="match status" value="1"/>
</dbReference>
<evidence type="ECO:0000256" key="11">
    <source>
        <dbReference type="SAM" id="MobiDB-lite"/>
    </source>
</evidence>
<dbReference type="PANTHER" id="PTHR15184">
    <property type="entry name" value="ATP SYNTHASE"/>
    <property type="match status" value="1"/>
</dbReference>
<reference evidence="14 15" key="1">
    <citation type="journal article" date="2016" name="Nat. Commun.">
        <title>Thousands of microbial genomes shed light on interconnected biogeochemical processes in an aquifer system.</title>
        <authorList>
            <person name="Anantharaman K."/>
            <person name="Brown C.T."/>
            <person name="Hug L.A."/>
            <person name="Sharon I."/>
            <person name="Castelle C.J."/>
            <person name="Probst A.J."/>
            <person name="Thomas B.C."/>
            <person name="Singh A."/>
            <person name="Wilkins M.J."/>
            <person name="Karaoz U."/>
            <person name="Brodie E.L."/>
            <person name="Williams K.H."/>
            <person name="Hubbard S.S."/>
            <person name="Banfield J.F."/>
        </authorList>
    </citation>
    <scope>NUCLEOTIDE SEQUENCE [LARGE SCALE GENOMIC DNA]</scope>
</reference>
<dbReference type="Gene3D" id="3.40.50.300">
    <property type="entry name" value="P-loop containing nucleotide triphosphate hydrolases"/>
    <property type="match status" value="1"/>
</dbReference>